<dbReference type="EMBL" id="JAKWJU010000002">
    <property type="protein sequence ID" value="MCH6159702.1"/>
    <property type="molecule type" value="Genomic_DNA"/>
</dbReference>
<dbReference type="RefSeq" id="WP_241057663.1">
    <property type="nucleotide sequence ID" value="NZ_JAKWJU010000002.1"/>
</dbReference>
<feature type="region of interest" description="Disordered" evidence="1">
    <location>
        <begin position="1"/>
        <end position="32"/>
    </location>
</feature>
<dbReference type="CDD" id="cd23669">
    <property type="entry name" value="GH55_SacteLam55A-like"/>
    <property type="match status" value="1"/>
</dbReference>
<dbReference type="InterPro" id="IPR059186">
    <property type="entry name" value="SACTE_4363"/>
</dbReference>
<gene>
    <name evidence="2" type="ORF">MMA15_04495</name>
</gene>
<name>A0ABS9STV2_9ACTN</name>
<dbReference type="InterPro" id="IPR012334">
    <property type="entry name" value="Pectin_lyas_fold"/>
</dbReference>
<dbReference type="Gene3D" id="2.160.20.10">
    <property type="entry name" value="Single-stranded right-handed beta-helix, Pectin lyase-like"/>
    <property type="match status" value="1"/>
</dbReference>
<accession>A0ABS9STV2</accession>
<dbReference type="InterPro" id="IPR006311">
    <property type="entry name" value="TAT_signal"/>
</dbReference>
<evidence type="ECO:0000313" key="3">
    <source>
        <dbReference type="Proteomes" id="UP001166784"/>
    </source>
</evidence>
<sequence length="617" mass="64795">MSPTPHSPRGSGDPGSEPVAADASAPPSRTGVRRRTVLATIAAAGLGGAGVAAAPKAASALGLAGRSGVSAAEPDFGPNVSVFGPDTSAKDIQAKVDAVFKEQEKAQFGKARHAFLFKPGSYEADVNVGFFTQVAGLGLTPDEVKVSGAVHAEADWFDGNATQNFWRSAEGIAVTPKGGKDRWAVSQAAPYRRMHVKGDLELDDGGWSSGGLMADTVVDGQVRSGSQQQWLSRNTEWKSWEGANWNMVFVGAKNAPGGDGFPSPPYTTVEATPKVREKPYLYVDEGGAYQVFVPALRADSTGASWSGGAPKGESLPLDGFRIAKAGDSAKELNSALKDGKHLLLTPGVYELDEPLAVTEKNTVVLGLGLATLMPAGGDAALKVADVDGVKLAGFLVEAGAKNSPTLIEIGPKGADADHSANPTSLHDVFVRIGGAGEAKSETSLVINSSHVIADHLWLWRADHGDGVGWETNPADTGLVVNGSDVTAYGLFAEHYKKYQVIWNGERGRTYFFQNELPYDPPNQDAWMNGDTRGYAAYKVDGSVKDHQAFGLGSYCFFNVDKSVVADRSFEVPRAEGVKLHHMTSVSLGGTGTIEHVVNDTGGPANADKNVATVTSYP</sequence>
<proteinExistence type="predicted"/>
<reference evidence="2" key="2">
    <citation type="journal article" date="2023" name="Int. J. Syst. Evol. Microbiol.">
        <title>Streptomyces marispadix sp. nov., isolated from marine beach sediment of the Northern Coast of Portugal.</title>
        <authorList>
            <person name="dos Santos J.D.N."/>
            <person name="Vitorino I.R."/>
            <person name="Kallscheuer N."/>
            <person name="Srivastava A."/>
            <person name="Krautwurst S."/>
            <person name="Marz M."/>
            <person name="Jogler C."/>
            <person name="Lobo Da Cunha A."/>
            <person name="Catita J."/>
            <person name="Goncalves H."/>
            <person name="Gonzalez I."/>
            <person name="Reyes F."/>
            <person name="Lage O.M."/>
        </authorList>
    </citation>
    <scope>NUCLEOTIDE SEQUENCE</scope>
    <source>
        <strain evidence="2">M600PL45_2</strain>
    </source>
</reference>
<comment type="caution">
    <text evidence="2">The sequence shown here is derived from an EMBL/GenBank/DDBJ whole genome shotgun (WGS) entry which is preliminary data.</text>
</comment>
<reference evidence="2" key="1">
    <citation type="submission" date="2022-03" db="EMBL/GenBank/DDBJ databases">
        <authorList>
            <person name="Santos J.D.N."/>
            <person name="Kallscheuer N."/>
            <person name="Jogler C."/>
            <person name="Lage O.M."/>
        </authorList>
    </citation>
    <scope>NUCLEOTIDE SEQUENCE</scope>
    <source>
        <strain evidence="2">M600PL45_2</strain>
    </source>
</reference>
<evidence type="ECO:0000256" key="1">
    <source>
        <dbReference type="SAM" id="MobiDB-lite"/>
    </source>
</evidence>
<dbReference type="PROSITE" id="PS51318">
    <property type="entry name" value="TAT"/>
    <property type="match status" value="1"/>
</dbReference>
<protein>
    <submittedName>
        <fullName evidence="2">Coagulation factor 5/8 type domain-containing protein</fullName>
    </submittedName>
</protein>
<organism evidence="2 3">
    <name type="scientific">Streptomyces marispadix</name>
    <dbReference type="NCBI Taxonomy" id="2922868"/>
    <lineage>
        <taxon>Bacteria</taxon>
        <taxon>Bacillati</taxon>
        <taxon>Actinomycetota</taxon>
        <taxon>Actinomycetes</taxon>
        <taxon>Kitasatosporales</taxon>
        <taxon>Streptomycetaceae</taxon>
        <taxon>Streptomyces</taxon>
    </lineage>
</organism>
<evidence type="ECO:0000313" key="2">
    <source>
        <dbReference type="EMBL" id="MCH6159702.1"/>
    </source>
</evidence>
<dbReference type="Proteomes" id="UP001166784">
    <property type="component" value="Unassembled WGS sequence"/>
</dbReference>
<keyword evidence="3" id="KW-1185">Reference proteome</keyword>